<name>A0A8J2VU50_9NEOP</name>
<dbReference type="Proteomes" id="UP000789524">
    <property type="component" value="Unassembled WGS sequence"/>
</dbReference>
<accession>A0A8J2VU50</accession>
<organism evidence="2 3">
    <name type="scientific">Danaus chrysippus</name>
    <name type="common">African queen</name>
    <dbReference type="NCBI Taxonomy" id="151541"/>
    <lineage>
        <taxon>Eukaryota</taxon>
        <taxon>Metazoa</taxon>
        <taxon>Ecdysozoa</taxon>
        <taxon>Arthropoda</taxon>
        <taxon>Hexapoda</taxon>
        <taxon>Insecta</taxon>
        <taxon>Pterygota</taxon>
        <taxon>Neoptera</taxon>
        <taxon>Endopterygota</taxon>
        <taxon>Lepidoptera</taxon>
        <taxon>Glossata</taxon>
        <taxon>Ditrysia</taxon>
        <taxon>Papilionoidea</taxon>
        <taxon>Nymphalidae</taxon>
        <taxon>Danainae</taxon>
        <taxon>Danaini</taxon>
        <taxon>Danaina</taxon>
        <taxon>Danaus</taxon>
        <taxon>Anosia</taxon>
    </lineage>
</organism>
<protein>
    <submittedName>
        <fullName evidence="2">(African queen) hypothetical protein</fullName>
    </submittedName>
</protein>
<keyword evidence="3" id="KW-1185">Reference proteome</keyword>
<gene>
    <name evidence="2" type="ORF">DCHRY22_LOCUS6653</name>
</gene>
<comment type="caution">
    <text evidence="2">The sequence shown here is derived from an EMBL/GenBank/DDBJ whole genome shotgun (WGS) entry which is preliminary data.</text>
</comment>
<proteinExistence type="predicted"/>
<feature type="compositionally biased region" description="Polar residues" evidence="1">
    <location>
        <begin position="1"/>
        <end position="11"/>
    </location>
</feature>
<evidence type="ECO:0000313" key="3">
    <source>
        <dbReference type="Proteomes" id="UP000789524"/>
    </source>
</evidence>
<dbReference type="AlphaFoldDB" id="A0A8J2VU50"/>
<evidence type="ECO:0000313" key="2">
    <source>
        <dbReference type="EMBL" id="CAG9565896.1"/>
    </source>
</evidence>
<dbReference type="EMBL" id="CAKASE010000055">
    <property type="protein sequence ID" value="CAG9565896.1"/>
    <property type="molecule type" value="Genomic_DNA"/>
</dbReference>
<reference evidence="2" key="1">
    <citation type="submission" date="2021-09" db="EMBL/GenBank/DDBJ databases">
        <authorList>
            <person name="Martin H S."/>
        </authorList>
    </citation>
    <scope>NUCLEOTIDE SEQUENCE</scope>
</reference>
<evidence type="ECO:0000256" key="1">
    <source>
        <dbReference type="SAM" id="MobiDB-lite"/>
    </source>
</evidence>
<sequence>MSGRQPASQRDTAVESVSMESEPPVGTFVSLICSGESSAVYIHTLFQGFFAGCASCTAHYVFTEQCLPARE</sequence>
<feature type="region of interest" description="Disordered" evidence="1">
    <location>
        <begin position="1"/>
        <end position="22"/>
    </location>
</feature>